<gene>
    <name evidence="1" type="ORF">GOODEAATRI_030294</name>
</gene>
<dbReference type="EMBL" id="JAHRIO010014736">
    <property type="protein sequence ID" value="MEQ2163453.1"/>
    <property type="molecule type" value="Genomic_DNA"/>
</dbReference>
<name>A0ABV0MYG2_9TELE</name>
<proteinExistence type="predicted"/>
<accession>A0ABV0MYG2</accession>
<sequence>MILHDFNSQQSLGCRVYSAVLPLAGPSPFSDAPSSGTPRYYNHSKLYEMARVICLYEPYTPTTECVMAGLRRSSKYSFHRPIMSSVEVSSLPTHYKQCWRSTASPS</sequence>
<comment type="caution">
    <text evidence="1">The sequence shown here is derived from an EMBL/GenBank/DDBJ whole genome shotgun (WGS) entry which is preliminary data.</text>
</comment>
<dbReference type="Proteomes" id="UP001476798">
    <property type="component" value="Unassembled WGS sequence"/>
</dbReference>
<evidence type="ECO:0000313" key="1">
    <source>
        <dbReference type="EMBL" id="MEQ2163453.1"/>
    </source>
</evidence>
<reference evidence="1 2" key="1">
    <citation type="submission" date="2021-06" db="EMBL/GenBank/DDBJ databases">
        <authorList>
            <person name="Palmer J.M."/>
        </authorList>
    </citation>
    <scope>NUCLEOTIDE SEQUENCE [LARGE SCALE GENOMIC DNA]</scope>
    <source>
        <strain evidence="1 2">GA_2019</strain>
        <tissue evidence="1">Muscle</tissue>
    </source>
</reference>
<keyword evidence="2" id="KW-1185">Reference proteome</keyword>
<protein>
    <submittedName>
        <fullName evidence="1">Uncharacterized protein</fullName>
    </submittedName>
</protein>
<organism evidence="1 2">
    <name type="scientific">Goodea atripinnis</name>
    <dbReference type="NCBI Taxonomy" id="208336"/>
    <lineage>
        <taxon>Eukaryota</taxon>
        <taxon>Metazoa</taxon>
        <taxon>Chordata</taxon>
        <taxon>Craniata</taxon>
        <taxon>Vertebrata</taxon>
        <taxon>Euteleostomi</taxon>
        <taxon>Actinopterygii</taxon>
        <taxon>Neopterygii</taxon>
        <taxon>Teleostei</taxon>
        <taxon>Neoteleostei</taxon>
        <taxon>Acanthomorphata</taxon>
        <taxon>Ovalentaria</taxon>
        <taxon>Atherinomorphae</taxon>
        <taxon>Cyprinodontiformes</taxon>
        <taxon>Goodeidae</taxon>
        <taxon>Goodea</taxon>
    </lineage>
</organism>
<evidence type="ECO:0000313" key="2">
    <source>
        <dbReference type="Proteomes" id="UP001476798"/>
    </source>
</evidence>